<dbReference type="Pfam" id="PF13947">
    <property type="entry name" value="GUB_WAK_bind"/>
    <property type="match status" value="1"/>
</dbReference>
<evidence type="ECO:0000259" key="7">
    <source>
        <dbReference type="Pfam" id="PF13947"/>
    </source>
</evidence>
<dbReference type="PANTHER" id="PTHR33138:SF11">
    <property type="entry name" value="KINASE-LIKE PROTEIN"/>
    <property type="match status" value="1"/>
</dbReference>
<evidence type="ECO:0000256" key="2">
    <source>
        <dbReference type="ARBA" id="ARBA00012513"/>
    </source>
</evidence>
<dbReference type="GO" id="GO:0004674">
    <property type="term" value="F:protein serine/threonine kinase activity"/>
    <property type="evidence" value="ECO:0007669"/>
    <property type="project" value="UniProtKB-EC"/>
</dbReference>
<feature type="domain" description="Wall-associated receptor kinase galacturonan-binding" evidence="7">
    <location>
        <begin position="69"/>
        <end position="133"/>
    </location>
</feature>
<feature type="domain" description="Wall-associated receptor kinase C-terminal" evidence="8">
    <location>
        <begin position="202"/>
        <end position="270"/>
    </location>
</feature>
<keyword evidence="9" id="KW-1185">Reference proteome</keyword>
<dbReference type="GeneID" id="110750502"/>
<comment type="catalytic activity">
    <reaction evidence="6">
        <text>L-seryl-[protein] + ATP = O-phospho-L-seryl-[protein] + ADP + H(+)</text>
        <dbReference type="Rhea" id="RHEA:17989"/>
        <dbReference type="Rhea" id="RHEA-COMP:9863"/>
        <dbReference type="Rhea" id="RHEA-COMP:11604"/>
        <dbReference type="ChEBI" id="CHEBI:15378"/>
        <dbReference type="ChEBI" id="CHEBI:29999"/>
        <dbReference type="ChEBI" id="CHEBI:30616"/>
        <dbReference type="ChEBI" id="CHEBI:83421"/>
        <dbReference type="ChEBI" id="CHEBI:456216"/>
        <dbReference type="EC" id="2.7.11.1"/>
    </reaction>
</comment>
<dbReference type="EC" id="2.7.11.1" evidence="2"/>
<dbReference type="GO" id="GO:0016020">
    <property type="term" value="C:membrane"/>
    <property type="evidence" value="ECO:0007669"/>
    <property type="project" value="UniProtKB-SubCell"/>
</dbReference>
<keyword evidence="4" id="KW-0325">Glycoprotein</keyword>
<protein>
    <recommendedName>
        <fullName evidence="2">non-specific serine/threonine protein kinase</fullName>
        <ecNumber evidence="2">2.7.11.1</ecNumber>
    </recommendedName>
</protein>
<dbReference type="Pfam" id="PF14380">
    <property type="entry name" value="WAK_assoc"/>
    <property type="match status" value="1"/>
</dbReference>
<evidence type="ECO:0000313" key="10">
    <source>
        <dbReference type="RefSeq" id="XP_021806533.1"/>
    </source>
</evidence>
<evidence type="ECO:0000256" key="1">
    <source>
        <dbReference type="ARBA" id="ARBA00004167"/>
    </source>
</evidence>
<dbReference type="AlphaFoldDB" id="A0A6P5RXT4"/>
<keyword evidence="3" id="KW-0732">Signal</keyword>
<dbReference type="RefSeq" id="XP_021806533.1">
    <property type="nucleotide sequence ID" value="XM_021950841.1"/>
</dbReference>
<evidence type="ECO:0000313" key="9">
    <source>
        <dbReference type="Proteomes" id="UP000515124"/>
    </source>
</evidence>
<dbReference type="PANTHER" id="PTHR33138">
    <property type="entry name" value="OS01G0690200 PROTEIN"/>
    <property type="match status" value="1"/>
</dbReference>
<dbReference type="GO" id="GO:0030247">
    <property type="term" value="F:polysaccharide binding"/>
    <property type="evidence" value="ECO:0007669"/>
    <property type="project" value="InterPro"/>
</dbReference>
<sequence length="314" mass="34409">MSLGLSPVASPLPPQQPNQTFNSFHFYQTISLPLKKKKMKSWLFFSSSFAFFVFINIPSASSFDGYTSCSNKFNCGEITNVGFPFWGYGRPESCGYPGLNLTCSENVTTIGIVGVQYRVLKINQEAEETLTLVRDDYYDKICSPKFGDTKLNSNFDYVSGSVDVKLLYDCTSSSQGGFSCPKGETYGDVAAVLAAFPVPPMCKSKVIRIQDATGLGLFSFENVTELEQAVREGFEVKYKVDSAKCDECVGTKGVCGYDWGLSETVCHCPNRSSASRNCSATAEAIDNPVLPSAKVFNMTSFCPMDLCARGLHKF</sequence>
<comment type="subcellular location">
    <subcellularLocation>
        <location evidence="1">Membrane</location>
        <topology evidence="1">Single-pass membrane protein</topology>
    </subcellularLocation>
</comment>
<evidence type="ECO:0000256" key="3">
    <source>
        <dbReference type="ARBA" id="ARBA00022729"/>
    </source>
</evidence>
<accession>A0A6P5RXT4</accession>
<reference evidence="10" key="1">
    <citation type="submission" date="2025-08" db="UniProtKB">
        <authorList>
            <consortium name="RefSeq"/>
        </authorList>
    </citation>
    <scope>IDENTIFICATION</scope>
</reference>
<dbReference type="KEGG" id="pavi:110750502"/>
<evidence type="ECO:0000256" key="6">
    <source>
        <dbReference type="ARBA" id="ARBA00048679"/>
    </source>
</evidence>
<dbReference type="InterPro" id="IPR025287">
    <property type="entry name" value="WAK_GUB"/>
</dbReference>
<comment type="catalytic activity">
    <reaction evidence="5">
        <text>L-threonyl-[protein] + ATP = O-phospho-L-threonyl-[protein] + ADP + H(+)</text>
        <dbReference type="Rhea" id="RHEA:46608"/>
        <dbReference type="Rhea" id="RHEA-COMP:11060"/>
        <dbReference type="Rhea" id="RHEA-COMP:11605"/>
        <dbReference type="ChEBI" id="CHEBI:15378"/>
        <dbReference type="ChEBI" id="CHEBI:30013"/>
        <dbReference type="ChEBI" id="CHEBI:30616"/>
        <dbReference type="ChEBI" id="CHEBI:61977"/>
        <dbReference type="ChEBI" id="CHEBI:456216"/>
        <dbReference type="EC" id="2.7.11.1"/>
    </reaction>
</comment>
<name>A0A6P5RXT4_PRUAV</name>
<evidence type="ECO:0000256" key="4">
    <source>
        <dbReference type="ARBA" id="ARBA00023180"/>
    </source>
</evidence>
<evidence type="ECO:0000256" key="5">
    <source>
        <dbReference type="ARBA" id="ARBA00047899"/>
    </source>
</evidence>
<gene>
    <name evidence="10" type="primary">LOC110750502</name>
</gene>
<evidence type="ECO:0000259" key="8">
    <source>
        <dbReference type="Pfam" id="PF14380"/>
    </source>
</evidence>
<dbReference type="Proteomes" id="UP000515124">
    <property type="component" value="Unplaced"/>
</dbReference>
<dbReference type="InterPro" id="IPR032872">
    <property type="entry name" value="WAK_assoc_C"/>
</dbReference>
<organism evidence="9 10">
    <name type="scientific">Prunus avium</name>
    <name type="common">Cherry</name>
    <name type="synonym">Cerasus avium</name>
    <dbReference type="NCBI Taxonomy" id="42229"/>
    <lineage>
        <taxon>Eukaryota</taxon>
        <taxon>Viridiplantae</taxon>
        <taxon>Streptophyta</taxon>
        <taxon>Embryophyta</taxon>
        <taxon>Tracheophyta</taxon>
        <taxon>Spermatophyta</taxon>
        <taxon>Magnoliopsida</taxon>
        <taxon>eudicotyledons</taxon>
        <taxon>Gunneridae</taxon>
        <taxon>Pentapetalae</taxon>
        <taxon>rosids</taxon>
        <taxon>fabids</taxon>
        <taxon>Rosales</taxon>
        <taxon>Rosaceae</taxon>
        <taxon>Amygdaloideae</taxon>
        <taxon>Amygdaleae</taxon>
        <taxon>Prunus</taxon>
    </lineage>
</organism>
<proteinExistence type="predicted"/>